<dbReference type="Proteomes" id="UP000427906">
    <property type="component" value="Chromosome"/>
</dbReference>
<organism evidence="1 2">
    <name type="scientific">Desulfosarcina alkanivorans</name>
    <dbReference type="NCBI Taxonomy" id="571177"/>
    <lineage>
        <taxon>Bacteria</taxon>
        <taxon>Pseudomonadati</taxon>
        <taxon>Thermodesulfobacteriota</taxon>
        <taxon>Desulfobacteria</taxon>
        <taxon>Desulfobacterales</taxon>
        <taxon>Desulfosarcinaceae</taxon>
        <taxon>Desulfosarcina</taxon>
    </lineage>
</organism>
<proteinExistence type="predicted"/>
<reference evidence="1 2" key="1">
    <citation type="submission" date="2019-11" db="EMBL/GenBank/DDBJ databases">
        <title>Comparative genomics of hydrocarbon-degrading Desulfosarcina strains.</title>
        <authorList>
            <person name="Watanabe M."/>
            <person name="Kojima H."/>
            <person name="Fukui M."/>
        </authorList>
    </citation>
    <scope>NUCLEOTIDE SEQUENCE [LARGE SCALE GENOMIC DNA]</scope>
    <source>
        <strain evidence="1 2">PL12</strain>
    </source>
</reference>
<dbReference type="KEGG" id="dalk:DSCA_39920"/>
<sequence>MSVETIYEANRLIYLSLAYSSGRKRIVTQNSAEMTELVQRFQAEEAFRSAVDAGLRAMALRLLALDEGGLRLAACNADGFFAATLTDYGRLLARSDLKAADVLPVHCAVATAFFPTEADLDMPVEDLGAITMEDVIAILRRFAHAEAALPEEEDRLHPQVRSVARRLRELPEDNPDRLRAGAGNSWVDLVERVLEHLVETGYLLVFEETPGDVEYRPTPAYQTSMREGIVYSFHAFRDILADHAETGSSAEPGENDDVSTL</sequence>
<dbReference type="AlphaFoldDB" id="A0A5K7YK52"/>
<keyword evidence="2" id="KW-1185">Reference proteome</keyword>
<evidence type="ECO:0000313" key="2">
    <source>
        <dbReference type="Proteomes" id="UP000427906"/>
    </source>
</evidence>
<gene>
    <name evidence="1" type="ORF">DSCA_39920</name>
</gene>
<accession>A0A5K7YK52</accession>
<dbReference type="OrthoDB" id="5414903at2"/>
<dbReference type="RefSeq" id="WP_155318041.1">
    <property type="nucleotide sequence ID" value="NZ_AP021874.1"/>
</dbReference>
<protein>
    <submittedName>
        <fullName evidence="1">Uncharacterized protein</fullName>
    </submittedName>
</protein>
<name>A0A5K7YK52_9BACT</name>
<dbReference type="EMBL" id="AP021874">
    <property type="protein sequence ID" value="BBO70062.1"/>
    <property type="molecule type" value="Genomic_DNA"/>
</dbReference>
<evidence type="ECO:0000313" key="1">
    <source>
        <dbReference type="EMBL" id="BBO70062.1"/>
    </source>
</evidence>